<feature type="domain" description="Thiamine pyrophosphate enzyme TPP-binding" evidence="3">
    <location>
        <begin position="365"/>
        <end position="510"/>
    </location>
</feature>
<evidence type="ECO:0000259" key="3">
    <source>
        <dbReference type="Pfam" id="PF02775"/>
    </source>
</evidence>
<comment type="similarity">
    <text evidence="1">Belongs to the TPP enzyme family.</text>
</comment>
<dbReference type="GO" id="GO:0000287">
    <property type="term" value="F:magnesium ion binding"/>
    <property type="evidence" value="ECO:0007669"/>
    <property type="project" value="UniProtKB-ARBA"/>
</dbReference>
<dbReference type="EMBL" id="VFML01000001">
    <property type="protein sequence ID" value="TQJ01647.1"/>
    <property type="molecule type" value="Genomic_DNA"/>
</dbReference>
<dbReference type="GO" id="GO:0050660">
    <property type="term" value="F:flavin adenine dinucleotide binding"/>
    <property type="evidence" value="ECO:0007669"/>
    <property type="project" value="TreeGrafter"/>
</dbReference>
<dbReference type="Pfam" id="PF02775">
    <property type="entry name" value="TPP_enzyme_C"/>
    <property type="match status" value="1"/>
</dbReference>
<feature type="domain" description="Thiamine pyrophosphate enzyme N-terminal TPP-binding" evidence="4">
    <location>
        <begin position="8"/>
        <end position="112"/>
    </location>
</feature>
<dbReference type="GO" id="GO:0003984">
    <property type="term" value="F:acetolactate synthase activity"/>
    <property type="evidence" value="ECO:0007669"/>
    <property type="project" value="TreeGrafter"/>
</dbReference>
<evidence type="ECO:0000256" key="2">
    <source>
        <dbReference type="ARBA" id="ARBA00023052"/>
    </source>
</evidence>
<dbReference type="SUPFAM" id="SSF52518">
    <property type="entry name" value="Thiamin diphosphate-binding fold (THDP-binding)"/>
    <property type="match status" value="2"/>
</dbReference>
<dbReference type="InterPro" id="IPR012001">
    <property type="entry name" value="Thiamin_PyroP_enz_TPP-bd_dom"/>
</dbReference>
<dbReference type="Gene3D" id="3.40.50.970">
    <property type="match status" value="2"/>
</dbReference>
<evidence type="ECO:0000256" key="1">
    <source>
        <dbReference type="ARBA" id="ARBA00007812"/>
    </source>
</evidence>
<dbReference type="InterPro" id="IPR011766">
    <property type="entry name" value="TPP_enzyme_TPP-bd"/>
</dbReference>
<dbReference type="GO" id="GO:0030976">
    <property type="term" value="F:thiamine pyrophosphate binding"/>
    <property type="evidence" value="ECO:0007669"/>
    <property type="project" value="InterPro"/>
</dbReference>
<evidence type="ECO:0000313" key="5">
    <source>
        <dbReference type="EMBL" id="TQJ01647.1"/>
    </source>
</evidence>
<protein>
    <submittedName>
        <fullName evidence="5">Acetolactate synthase-1/2/3 large subunit</fullName>
    </submittedName>
</protein>
<keyword evidence="2" id="KW-0786">Thiamine pyrophosphate</keyword>
<dbReference type="CDD" id="cd07035">
    <property type="entry name" value="TPP_PYR_POX_like"/>
    <property type="match status" value="1"/>
</dbReference>
<sequence length="546" mass="56596">MQPMNETTGARAVLDTLRHRGVEACFTNPGTSEMHFVSELGVQLDMRAVLCLFEGGATGAADGYGRMVDRPACTLLHLGPGLGNGVANLHNARRAGTPILNIVGDHATHHKVFDAPLESDIDALASTVSRWVRRTTSVGEAGRDAADAVAATGSVRNGTGSVATLILPADMGWGVGGRAAAVSPVSMPEPDRGRVEEVALLLRRHAPHVTVLLGGDLLKRRGREAASRLATATGARILAESSPARQERGAGIPEVERLVEVTAAEQLAGTRVLVLAGARAPVSFFASPRQPSSLVPLGTAVVELGATVAALQEVADVLAPGVNPVLVGLTRPGMPSGELTARKAAAVVGALLPEGAIVSDEAVTSGWWLAQETAHCPPHDWLTLTGGAIGQGMPVALGAAVACPDRPVLNLQADGSAMYTLQALWTQAREGLNVTTVIFNNSSYAILKMELERRGPSVNERSKKLLELPGLDFVSLARGMGVPAEKVATAEDLAQQLRRSLAEPGPSLIEAIVPAVASFRNRPTASSLDEIATDVGDEGLGTGPGV</sequence>
<dbReference type="InterPro" id="IPR029061">
    <property type="entry name" value="THDP-binding"/>
</dbReference>
<dbReference type="PANTHER" id="PTHR18968">
    <property type="entry name" value="THIAMINE PYROPHOSPHATE ENZYMES"/>
    <property type="match status" value="1"/>
</dbReference>
<comment type="caution">
    <text evidence="5">The sequence shown here is derived from an EMBL/GenBank/DDBJ whole genome shotgun (WGS) entry which is preliminary data.</text>
</comment>
<proteinExistence type="inferred from homology"/>
<dbReference type="PANTHER" id="PTHR18968:SF86">
    <property type="entry name" value="ACETOLACTATE SYNTHASE LARGE SUBUNIT ILVX-RELATED"/>
    <property type="match status" value="1"/>
</dbReference>
<accession>A0A542DEZ5</accession>
<name>A0A542DEZ5_AMYCI</name>
<evidence type="ECO:0000259" key="4">
    <source>
        <dbReference type="Pfam" id="PF02776"/>
    </source>
</evidence>
<dbReference type="NCBIfam" id="NF005760">
    <property type="entry name" value="PRK07586.1"/>
    <property type="match status" value="1"/>
</dbReference>
<dbReference type="InterPro" id="IPR045229">
    <property type="entry name" value="TPP_enz"/>
</dbReference>
<keyword evidence="6" id="KW-1185">Reference proteome</keyword>
<dbReference type="Pfam" id="PF02776">
    <property type="entry name" value="TPP_enzyme_N"/>
    <property type="match status" value="1"/>
</dbReference>
<dbReference type="CDD" id="cd02002">
    <property type="entry name" value="TPP_BFDC"/>
    <property type="match status" value="1"/>
</dbReference>
<evidence type="ECO:0000313" key="6">
    <source>
        <dbReference type="Proteomes" id="UP000320876"/>
    </source>
</evidence>
<gene>
    <name evidence="5" type="ORF">FB471_1345</name>
</gene>
<organism evidence="5 6">
    <name type="scientific">Amycolatopsis cihanbeyliensis</name>
    <dbReference type="NCBI Taxonomy" id="1128664"/>
    <lineage>
        <taxon>Bacteria</taxon>
        <taxon>Bacillati</taxon>
        <taxon>Actinomycetota</taxon>
        <taxon>Actinomycetes</taxon>
        <taxon>Pseudonocardiales</taxon>
        <taxon>Pseudonocardiaceae</taxon>
        <taxon>Amycolatopsis</taxon>
    </lineage>
</organism>
<dbReference type="Proteomes" id="UP000320876">
    <property type="component" value="Unassembled WGS sequence"/>
</dbReference>
<reference evidence="5 6" key="1">
    <citation type="submission" date="2019-06" db="EMBL/GenBank/DDBJ databases">
        <title>Sequencing the genomes of 1000 actinobacteria strains.</title>
        <authorList>
            <person name="Klenk H.-P."/>
        </authorList>
    </citation>
    <scope>NUCLEOTIDE SEQUENCE [LARGE SCALE GENOMIC DNA]</scope>
    <source>
        <strain evidence="5 6">DSM 45679</strain>
    </source>
</reference>
<dbReference type="AlphaFoldDB" id="A0A542DEZ5"/>